<dbReference type="InterPro" id="IPR021374">
    <property type="entry name" value="DUF2996"/>
</dbReference>
<protein>
    <submittedName>
        <fullName evidence="2">DUF2996 domain-containing protein</fullName>
    </submittedName>
</protein>
<evidence type="ECO:0000313" key="2">
    <source>
        <dbReference type="EMBL" id="MEP0867030.1"/>
    </source>
</evidence>
<dbReference type="Pfam" id="PF11210">
    <property type="entry name" value="DUF2996"/>
    <property type="match status" value="1"/>
</dbReference>
<keyword evidence="3" id="KW-1185">Reference proteome</keyword>
<dbReference type="PANTHER" id="PTHR36341:SF3">
    <property type="entry name" value="DUF2996 FAMILY PROTEIN"/>
    <property type="match status" value="1"/>
</dbReference>
<gene>
    <name evidence="2" type="ORF">NDI37_21505</name>
</gene>
<evidence type="ECO:0000313" key="3">
    <source>
        <dbReference type="Proteomes" id="UP001442494"/>
    </source>
</evidence>
<organism evidence="2 3">
    <name type="scientific">Funiculus sociatus GB2-A5</name>
    <dbReference type="NCBI Taxonomy" id="2933946"/>
    <lineage>
        <taxon>Bacteria</taxon>
        <taxon>Bacillati</taxon>
        <taxon>Cyanobacteriota</taxon>
        <taxon>Cyanophyceae</taxon>
        <taxon>Coleofasciculales</taxon>
        <taxon>Coleofasciculaceae</taxon>
        <taxon>Funiculus</taxon>
    </lineage>
</organism>
<proteinExistence type="predicted"/>
<comment type="caution">
    <text evidence="2">The sequence shown here is derived from an EMBL/GenBank/DDBJ whole genome shotgun (WGS) entry which is preliminary data.</text>
</comment>
<reference evidence="2 3" key="1">
    <citation type="submission" date="2022-04" db="EMBL/GenBank/DDBJ databases">
        <title>Positive selection, recombination, and allopatry shape intraspecific diversity of widespread and dominant cyanobacteria.</title>
        <authorList>
            <person name="Wei J."/>
            <person name="Shu W."/>
            <person name="Hu C."/>
        </authorList>
    </citation>
    <scope>NUCLEOTIDE SEQUENCE [LARGE SCALE GENOMIC DNA]</scope>
    <source>
        <strain evidence="2 3">GB2-A5</strain>
    </source>
</reference>
<dbReference type="RefSeq" id="WP_190424570.1">
    <property type="nucleotide sequence ID" value="NZ_JAMPKK010000057.1"/>
</dbReference>
<evidence type="ECO:0000256" key="1">
    <source>
        <dbReference type="SAM" id="MobiDB-lite"/>
    </source>
</evidence>
<feature type="compositionally biased region" description="Basic and acidic residues" evidence="1">
    <location>
        <begin position="89"/>
        <end position="119"/>
    </location>
</feature>
<feature type="compositionally biased region" description="Polar residues" evidence="1">
    <location>
        <begin position="29"/>
        <end position="43"/>
    </location>
</feature>
<dbReference type="EMBL" id="JAMPKK010000057">
    <property type="protein sequence ID" value="MEP0867030.1"/>
    <property type="molecule type" value="Genomic_DNA"/>
</dbReference>
<accession>A0ABV0JU96</accession>
<dbReference type="Proteomes" id="UP001442494">
    <property type="component" value="Unassembled WGS sequence"/>
</dbReference>
<dbReference type="PANTHER" id="PTHR36341">
    <property type="entry name" value="DUF2996 FAMILY PROTEIN"/>
    <property type="match status" value="1"/>
</dbReference>
<feature type="region of interest" description="Disordered" evidence="1">
    <location>
        <begin position="1"/>
        <end position="119"/>
    </location>
</feature>
<name>A0ABV0JU96_9CYAN</name>
<feature type="compositionally biased region" description="Low complexity" evidence="1">
    <location>
        <begin position="65"/>
        <end position="76"/>
    </location>
</feature>
<sequence>MPEEINHNDAGEVAPSTVDKQAPDVSEDNAPSTDSDVATNIPTANAPDPASTNPEVNPNAAGEKSSTAASTPDDSAQVQANPKKTAQVPKEDKPAAKAAKDGDKPAAKPAAAKKEKAPAVEDKPFMEFIQQDYLPALKTALEKTGVQDLELKLEKRSLQEVSDCWQVYGSWQGGKRQFNVYFPEEDIQKQRAFSCYEGSKPSTIEPFLCDERKITLDLLVFGVTQRLNAQKWLTRN</sequence>
<feature type="compositionally biased region" description="Basic and acidic residues" evidence="1">
    <location>
        <begin position="1"/>
        <end position="10"/>
    </location>
</feature>